<dbReference type="Gene3D" id="3.30.160.20">
    <property type="match status" value="1"/>
</dbReference>
<dbReference type="FunFam" id="3.30.230.10:FF:000002">
    <property type="entry name" value="30S ribosomal protein S5"/>
    <property type="match status" value="1"/>
</dbReference>
<evidence type="ECO:0000256" key="8">
    <source>
        <dbReference type="PROSITE-ProRule" id="PRU00268"/>
    </source>
</evidence>
<evidence type="ECO:0000256" key="10">
    <source>
        <dbReference type="SAM" id="MobiDB-lite"/>
    </source>
</evidence>
<keyword evidence="3 8" id="KW-0689">Ribosomal protein</keyword>
<dbReference type="InterPro" id="IPR014721">
    <property type="entry name" value="Ribsml_uS5_D2-typ_fold_subgr"/>
</dbReference>
<comment type="similarity">
    <text evidence="2 9">Belongs to the universal ribosomal protein uS5 family.</text>
</comment>
<dbReference type="Gene3D" id="3.30.230.10">
    <property type="match status" value="1"/>
</dbReference>
<evidence type="ECO:0000256" key="7">
    <source>
        <dbReference type="ARBA" id="ARBA00041606"/>
    </source>
</evidence>
<feature type="domain" description="S5 DRBM" evidence="11">
    <location>
        <begin position="218"/>
        <end position="282"/>
    </location>
</feature>
<evidence type="ECO:0000313" key="12">
    <source>
        <dbReference type="EMBL" id="MBZ3885431.1"/>
    </source>
</evidence>
<dbReference type="PANTHER" id="PTHR48277">
    <property type="entry name" value="MITOCHONDRIAL RIBOSOMAL PROTEIN S5"/>
    <property type="match status" value="1"/>
</dbReference>
<dbReference type="InterPro" id="IPR000851">
    <property type="entry name" value="Ribosomal_uS5"/>
</dbReference>
<name>A0AA41N888_SCICA</name>
<evidence type="ECO:0000256" key="2">
    <source>
        <dbReference type="ARBA" id="ARBA00008945"/>
    </source>
</evidence>
<comment type="subcellular location">
    <subcellularLocation>
        <location evidence="1">Mitochondrion</location>
    </subcellularLocation>
</comment>
<keyword evidence="4" id="KW-0496">Mitochondrion</keyword>
<evidence type="ECO:0000256" key="4">
    <source>
        <dbReference type="ARBA" id="ARBA00023128"/>
    </source>
</evidence>
<dbReference type="InterPro" id="IPR013810">
    <property type="entry name" value="Ribosomal_uS5_N"/>
</dbReference>
<dbReference type="AlphaFoldDB" id="A0AA41N888"/>
<dbReference type="SUPFAM" id="SSF54768">
    <property type="entry name" value="dsRNA-binding domain-like"/>
    <property type="match status" value="1"/>
</dbReference>
<dbReference type="Pfam" id="PF21251">
    <property type="entry name" value="Ribosomal_uS5m_N"/>
    <property type="match status" value="1"/>
</dbReference>
<keyword evidence="13" id="KW-1185">Reference proteome</keyword>
<dbReference type="GO" id="GO:0005763">
    <property type="term" value="C:mitochondrial small ribosomal subunit"/>
    <property type="evidence" value="ECO:0007669"/>
    <property type="project" value="UniProtKB-ARBA"/>
</dbReference>
<sequence>MAAAVRAAGRLPVLCSVPAGRFWCRQLPPNSFPTASVLALKTTLSNGPLLLRGTRDSCQFTSLSRALRTQCCVSPPGSSAGQPHRPYSFFTKLTADELWKGALAETGAGARKGRGKRSKKKRRKDLNRGQIIGEGRSGFLWPGLNAPLVRNGAVQTIAQRSKEAQEEVAAHMLQQREEWDRKRRTRVKRERGWSGNSWGGLSLGPPDPGPNGETYEDFDSRILEVRNVFNMTAKEGRKRSVRVLVAVGNGRGAAGFAIGKATDRVDAFRKAKNKAIHYLYYIERYEDHTIFHDISLRFKRTHIKMKKQPRGYGLRCHRAIITICRLIGIKDMYAKVSGSVNMLNLTRGFFHALSRQETHQQLADKKGLHVVEFREECGPLPIVVASPRGALRKEPEPEEEVPDVKLDWDEVKAAQGMKRSVWAGLKRAAT</sequence>
<dbReference type="EMBL" id="JAATJV010400023">
    <property type="protein sequence ID" value="MBZ3885431.1"/>
    <property type="molecule type" value="Genomic_DNA"/>
</dbReference>
<dbReference type="PROSITE" id="PS50881">
    <property type="entry name" value="S5_DSRBD"/>
    <property type="match status" value="1"/>
</dbReference>
<dbReference type="SUPFAM" id="SSF54211">
    <property type="entry name" value="Ribosomal protein S5 domain 2-like"/>
    <property type="match status" value="1"/>
</dbReference>
<keyword evidence="5 8" id="KW-0687">Ribonucleoprotein</keyword>
<dbReference type="FunFam" id="3.30.160.20:FF:000022">
    <property type="entry name" value="28S ribosomal protein S5, mitochondrial"/>
    <property type="match status" value="1"/>
</dbReference>
<evidence type="ECO:0000256" key="9">
    <source>
        <dbReference type="RuleBase" id="RU003823"/>
    </source>
</evidence>
<feature type="region of interest" description="Disordered" evidence="10">
    <location>
        <begin position="107"/>
        <end position="129"/>
    </location>
</feature>
<feature type="compositionally biased region" description="Basic residues" evidence="10">
    <location>
        <begin position="111"/>
        <end position="125"/>
    </location>
</feature>
<evidence type="ECO:0000256" key="6">
    <source>
        <dbReference type="ARBA" id="ARBA00039335"/>
    </source>
</evidence>
<dbReference type="Pfam" id="PF00333">
    <property type="entry name" value="Ribosomal_S5"/>
    <property type="match status" value="1"/>
</dbReference>
<dbReference type="GO" id="GO:0006412">
    <property type="term" value="P:translation"/>
    <property type="evidence" value="ECO:0007669"/>
    <property type="project" value="InterPro"/>
</dbReference>
<dbReference type="InterPro" id="IPR005324">
    <property type="entry name" value="Ribosomal_uS5_C"/>
</dbReference>
<dbReference type="PANTHER" id="PTHR48277:SF1">
    <property type="entry name" value="MITOCHONDRIAL RIBOSOMAL PROTEIN S5"/>
    <property type="match status" value="1"/>
</dbReference>
<evidence type="ECO:0000256" key="1">
    <source>
        <dbReference type="ARBA" id="ARBA00004173"/>
    </source>
</evidence>
<gene>
    <name evidence="12" type="ORF">SUZIE_182910</name>
</gene>
<dbReference type="InterPro" id="IPR048584">
    <property type="entry name" value="Ribosomal_uS5m_N"/>
</dbReference>
<dbReference type="PROSITE" id="PS00585">
    <property type="entry name" value="RIBOSOMAL_S5"/>
    <property type="match status" value="1"/>
</dbReference>
<organism evidence="12 13">
    <name type="scientific">Sciurus carolinensis</name>
    <name type="common">Eastern gray squirrel</name>
    <dbReference type="NCBI Taxonomy" id="30640"/>
    <lineage>
        <taxon>Eukaryota</taxon>
        <taxon>Metazoa</taxon>
        <taxon>Chordata</taxon>
        <taxon>Craniata</taxon>
        <taxon>Vertebrata</taxon>
        <taxon>Euteleostomi</taxon>
        <taxon>Mammalia</taxon>
        <taxon>Eutheria</taxon>
        <taxon>Euarchontoglires</taxon>
        <taxon>Glires</taxon>
        <taxon>Rodentia</taxon>
        <taxon>Sciuromorpha</taxon>
        <taxon>Sciuridae</taxon>
        <taxon>Sciurinae</taxon>
        <taxon>Sciurini</taxon>
        <taxon>Sciurus</taxon>
    </lineage>
</organism>
<dbReference type="GO" id="GO:0005743">
    <property type="term" value="C:mitochondrial inner membrane"/>
    <property type="evidence" value="ECO:0007669"/>
    <property type="project" value="UniProtKB-ARBA"/>
</dbReference>
<evidence type="ECO:0000259" key="11">
    <source>
        <dbReference type="PROSITE" id="PS50881"/>
    </source>
</evidence>
<proteinExistence type="inferred from homology"/>
<evidence type="ECO:0000313" key="13">
    <source>
        <dbReference type="Proteomes" id="UP001166674"/>
    </source>
</evidence>
<dbReference type="InterPro" id="IPR020568">
    <property type="entry name" value="Ribosomal_Su5_D2-typ_SF"/>
</dbReference>
<evidence type="ECO:0000256" key="3">
    <source>
        <dbReference type="ARBA" id="ARBA00022980"/>
    </source>
</evidence>
<dbReference type="GO" id="GO:0003735">
    <property type="term" value="F:structural constituent of ribosome"/>
    <property type="evidence" value="ECO:0007669"/>
    <property type="project" value="UniProtKB-UniRule"/>
</dbReference>
<dbReference type="InterPro" id="IPR018192">
    <property type="entry name" value="Ribosomal_uS5_N_CS"/>
</dbReference>
<dbReference type="GO" id="GO:0003723">
    <property type="term" value="F:RNA binding"/>
    <property type="evidence" value="ECO:0007669"/>
    <property type="project" value="InterPro"/>
</dbReference>
<evidence type="ECO:0000256" key="5">
    <source>
        <dbReference type="ARBA" id="ARBA00023274"/>
    </source>
</evidence>
<comment type="caution">
    <text evidence="12">The sequence shown here is derived from an EMBL/GenBank/DDBJ whole genome shotgun (WGS) entry which is preliminary data.</text>
</comment>
<dbReference type="Proteomes" id="UP001166674">
    <property type="component" value="Unassembled WGS sequence"/>
</dbReference>
<accession>A0AA41N888</accession>
<reference evidence="12" key="1">
    <citation type="submission" date="2020-03" db="EMBL/GenBank/DDBJ databases">
        <title>Studies in the Genomics of Life Span.</title>
        <authorList>
            <person name="Glass D."/>
        </authorList>
    </citation>
    <scope>NUCLEOTIDE SEQUENCE</scope>
    <source>
        <strain evidence="12">SUZIE</strain>
        <tissue evidence="12">Muscle</tissue>
    </source>
</reference>
<protein>
    <recommendedName>
        <fullName evidence="6">Small ribosomal subunit protein uS5m</fullName>
    </recommendedName>
    <alternativeName>
        <fullName evidence="7">28S ribosomal protein S5, mitochondrial</fullName>
    </alternativeName>
</protein>
<dbReference type="Pfam" id="PF03719">
    <property type="entry name" value="Ribosomal_S5_C"/>
    <property type="match status" value="1"/>
</dbReference>